<protein>
    <submittedName>
        <fullName evidence="3">Uncharacterized protein</fullName>
    </submittedName>
</protein>
<evidence type="ECO:0000256" key="1">
    <source>
        <dbReference type="SAM" id="Coils"/>
    </source>
</evidence>
<proteinExistence type="predicted"/>
<keyword evidence="4" id="KW-1185">Reference proteome</keyword>
<dbReference type="EMBL" id="PTRC01000017">
    <property type="protein sequence ID" value="PQA73516.1"/>
    <property type="molecule type" value="Genomic_DNA"/>
</dbReference>
<evidence type="ECO:0000256" key="2">
    <source>
        <dbReference type="SAM" id="Phobius"/>
    </source>
</evidence>
<accession>A0A2S7IZZ8</accession>
<organism evidence="3 4">
    <name type="scientific">Brucella oryzae</name>
    <dbReference type="NCBI Taxonomy" id="335286"/>
    <lineage>
        <taxon>Bacteria</taxon>
        <taxon>Pseudomonadati</taxon>
        <taxon>Pseudomonadota</taxon>
        <taxon>Alphaproteobacteria</taxon>
        <taxon>Hyphomicrobiales</taxon>
        <taxon>Brucellaceae</taxon>
        <taxon>Brucella/Ochrobactrum group</taxon>
        <taxon>Brucella</taxon>
    </lineage>
</organism>
<keyword evidence="1" id="KW-0175">Coiled coil</keyword>
<feature type="transmembrane region" description="Helical" evidence="2">
    <location>
        <begin position="23"/>
        <end position="41"/>
    </location>
</feature>
<reference evidence="3 4" key="1">
    <citation type="submission" date="2018-02" db="EMBL/GenBank/DDBJ databases">
        <title>Draft genome sequence of Ochrobactrum oryzae found in Brazil.</title>
        <authorList>
            <person name="Cerdeira L."/>
            <person name="Andrade F."/>
            <person name="Zacariotto T."/>
            <person name="Barbosa B."/>
            <person name="Santos S."/>
            <person name="Cassetari V."/>
            <person name="Lincopan N."/>
        </authorList>
    </citation>
    <scope>NUCLEOTIDE SEQUENCE [LARGE SCALE GENOMIC DNA]</scope>
    <source>
        <strain evidence="3 4">OA447</strain>
    </source>
</reference>
<feature type="coiled-coil region" evidence="1">
    <location>
        <begin position="54"/>
        <end position="81"/>
    </location>
</feature>
<keyword evidence="2" id="KW-1133">Transmembrane helix</keyword>
<keyword evidence="2" id="KW-0812">Transmembrane</keyword>
<evidence type="ECO:0000313" key="4">
    <source>
        <dbReference type="Proteomes" id="UP000238493"/>
    </source>
</evidence>
<name>A0A2S7IZZ8_9HYPH</name>
<comment type="caution">
    <text evidence="3">The sequence shown here is derived from an EMBL/GenBank/DDBJ whole genome shotgun (WGS) entry which is preliminary data.</text>
</comment>
<keyword evidence="2" id="KW-0472">Membrane</keyword>
<dbReference type="Proteomes" id="UP000238493">
    <property type="component" value="Unassembled WGS sequence"/>
</dbReference>
<dbReference type="AlphaFoldDB" id="A0A2S7IZZ8"/>
<gene>
    <name evidence="3" type="ORF">C3731_11270</name>
</gene>
<sequence>MFSIVGLILLVYALHLIFVDQITNAGVVFGLGFLSFIYANVSRFKRFKGLGFEAELWEDKKKEAEGLIERLKDVVSIYTREVVLGKVREGRWSSGAKWSERWKLYDDLVTQHNTLGQKIDFSDLKRVIDQYFIFDLCLPEIRLINASIRNGHTEVGQRINLEFGNPIADSEGYNKHLSQLRAIPAEISDPFEISQNGDLAAKTIAVWEESSRRLKAEFGMDIPLEGGTLQRLHAISELYQSRPVKVTPDLLKQADRE</sequence>
<evidence type="ECO:0000313" key="3">
    <source>
        <dbReference type="EMBL" id="PQA73516.1"/>
    </source>
</evidence>